<dbReference type="AlphaFoldDB" id="A0AAN6D5V1"/>
<dbReference type="PANTHER" id="PTHR22883">
    <property type="entry name" value="ZINC FINGER DHHC DOMAIN CONTAINING PROTEIN"/>
    <property type="match status" value="1"/>
</dbReference>
<evidence type="ECO:0000256" key="1">
    <source>
        <dbReference type="ARBA" id="ARBA00004477"/>
    </source>
</evidence>
<evidence type="ECO:0000313" key="16">
    <source>
        <dbReference type="Proteomes" id="UP000738402"/>
    </source>
</evidence>
<organism evidence="13 16">
    <name type="scientific">Ogataea haglerorum</name>
    <dbReference type="NCBI Taxonomy" id="1937702"/>
    <lineage>
        <taxon>Eukaryota</taxon>
        <taxon>Fungi</taxon>
        <taxon>Dikarya</taxon>
        <taxon>Ascomycota</taxon>
        <taxon>Saccharomycotina</taxon>
        <taxon>Pichiomycetes</taxon>
        <taxon>Pichiales</taxon>
        <taxon>Pichiaceae</taxon>
        <taxon>Ogataea</taxon>
    </lineage>
</organism>
<keyword evidence="8 11" id="KW-0012">Acyltransferase</keyword>
<feature type="transmembrane region" description="Helical" evidence="11">
    <location>
        <begin position="101"/>
        <end position="122"/>
    </location>
</feature>
<dbReference type="GO" id="GO:0019706">
    <property type="term" value="F:protein-cysteine S-palmitoyltransferase activity"/>
    <property type="evidence" value="ECO:0007669"/>
    <property type="project" value="UniProtKB-EC"/>
</dbReference>
<dbReference type="Proteomes" id="UP000738402">
    <property type="component" value="Unassembled WGS sequence"/>
</dbReference>
<accession>A0AAN6D5V1</accession>
<dbReference type="EMBL" id="JAHLUN010000008">
    <property type="protein sequence ID" value="KAG7764625.1"/>
    <property type="molecule type" value="Genomic_DNA"/>
</dbReference>
<comment type="caution">
    <text evidence="13">The sequence shown here is derived from an EMBL/GenBank/DDBJ whole genome shotgun (WGS) entry which is preliminary data.</text>
</comment>
<dbReference type="InterPro" id="IPR001594">
    <property type="entry name" value="Palmitoyltrfase_DHHC"/>
</dbReference>
<gene>
    <name evidence="13" type="ORF">KL933_002654</name>
    <name evidence="14" type="ORF">KL946_003305</name>
</gene>
<name>A0AAN6D5V1_9ASCO</name>
<evidence type="ECO:0000256" key="7">
    <source>
        <dbReference type="ARBA" id="ARBA00023288"/>
    </source>
</evidence>
<feature type="domain" description="Palmitoyltransferase DHHC" evidence="12">
    <location>
        <begin position="161"/>
        <end position="277"/>
    </location>
</feature>
<evidence type="ECO:0000313" key="15">
    <source>
        <dbReference type="Proteomes" id="UP000697297"/>
    </source>
</evidence>
<evidence type="ECO:0000313" key="14">
    <source>
        <dbReference type="EMBL" id="KAG7764625.1"/>
    </source>
</evidence>
<sequence>MTFGKNKSWQAAELKPVGSRLKNALFSNWCVTWTSPQNPVYNYQAYTASQYFLFGGRLRSLRLSDLYDYSTFISTIVLHVASLPLYIIFEAKYTWTHISPAIIFIFCYLWCLSAVCFVRAAFQDPGLLPRNIHLVDNVVRNGLPIEYFNNPIVDGPKSKVELKYCTTCYIWRPVRSSHCSSCNACIMNMDHHCPFLANCVGQRNYWHFLCFLTFIVLLCALVCAQTAYRISQQNIADTPMTLFLLIYAALCVMFPASLLFTHLCFGLTGITTREYLTTDKVDGHFFLKDVCLNPFNSGNLFANWLRQWLRPRGLSTLPLRQRFSTTDTRFQEYVIGSLT</sequence>
<comment type="similarity">
    <text evidence="9">Belongs to the DHHC palmitoyltransferase family. ERF2/ZDHHC9 subfamily.</text>
</comment>
<dbReference type="GO" id="GO:0005789">
    <property type="term" value="C:endoplasmic reticulum membrane"/>
    <property type="evidence" value="ECO:0007669"/>
    <property type="project" value="UniProtKB-SubCell"/>
</dbReference>
<proteinExistence type="inferred from homology"/>
<keyword evidence="4 11" id="KW-1133">Transmembrane helix</keyword>
<evidence type="ECO:0000256" key="6">
    <source>
        <dbReference type="ARBA" id="ARBA00023139"/>
    </source>
</evidence>
<keyword evidence="7" id="KW-0449">Lipoprotein</keyword>
<protein>
    <recommendedName>
        <fullName evidence="11">Palmitoyltransferase</fullName>
        <ecNumber evidence="11">2.3.1.225</ecNumber>
    </recommendedName>
</protein>
<evidence type="ECO:0000256" key="9">
    <source>
        <dbReference type="ARBA" id="ARBA00023463"/>
    </source>
</evidence>
<keyword evidence="2 11" id="KW-0808">Transferase</keyword>
<keyword evidence="3 11" id="KW-0812">Transmembrane</keyword>
<dbReference type="EC" id="2.3.1.225" evidence="11"/>
<comment type="catalytic activity">
    <reaction evidence="10 11">
        <text>L-cysteinyl-[protein] + hexadecanoyl-CoA = S-hexadecanoyl-L-cysteinyl-[protein] + CoA</text>
        <dbReference type="Rhea" id="RHEA:36683"/>
        <dbReference type="Rhea" id="RHEA-COMP:10131"/>
        <dbReference type="Rhea" id="RHEA-COMP:11032"/>
        <dbReference type="ChEBI" id="CHEBI:29950"/>
        <dbReference type="ChEBI" id="CHEBI:57287"/>
        <dbReference type="ChEBI" id="CHEBI:57379"/>
        <dbReference type="ChEBI" id="CHEBI:74151"/>
        <dbReference type="EC" id="2.3.1.225"/>
    </reaction>
</comment>
<evidence type="ECO:0000259" key="12">
    <source>
        <dbReference type="Pfam" id="PF01529"/>
    </source>
</evidence>
<dbReference type="GO" id="GO:0006612">
    <property type="term" value="P:protein targeting to membrane"/>
    <property type="evidence" value="ECO:0007669"/>
    <property type="project" value="TreeGrafter"/>
</dbReference>
<dbReference type="Proteomes" id="UP000697297">
    <property type="component" value="Unassembled WGS sequence"/>
</dbReference>
<dbReference type="GO" id="GO:0005794">
    <property type="term" value="C:Golgi apparatus"/>
    <property type="evidence" value="ECO:0007669"/>
    <property type="project" value="TreeGrafter"/>
</dbReference>
<dbReference type="EMBL" id="JAHLUH010000006">
    <property type="protein sequence ID" value="KAG7727720.1"/>
    <property type="molecule type" value="Genomic_DNA"/>
</dbReference>
<dbReference type="PANTHER" id="PTHR22883:SF43">
    <property type="entry name" value="PALMITOYLTRANSFERASE APP"/>
    <property type="match status" value="1"/>
</dbReference>
<dbReference type="PROSITE" id="PS50216">
    <property type="entry name" value="DHHC"/>
    <property type="match status" value="1"/>
</dbReference>
<dbReference type="InterPro" id="IPR039859">
    <property type="entry name" value="PFA4/ZDH16/20/ERF2-like"/>
</dbReference>
<keyword evidence="5 11" id="KW-0472">Membrane</keyword>
<feature type="transmembrane region" description="Helical" evidence="11">
    <location>
        <begin position="240"/>
        <end position="265"/>
    </location>
</feature>
<comment type="subcellular location">
    <subcellularLocation>
        <location evidence="1">Endoplasmic reticulum membrane</location>
        <topology evidence="1">Multi-pass membrane protein</topology>
    </subcellularLocation>
</comment>
<keyword evidence="6" id="KW-0564">Palmitate</keyword>
<evidence type="ECO:0000256" key="3">
    <source>
        <dbReference type="ARBA" id="ARBA00022692"/>
    </source>
</evidence>
<evidence type="ECO:0000313" key="13">
    <source>
        <dbReference type="EMBL" id="KAG7727720.1"/>
    </source>
</evidence>
<evidence type="ECO:0000256" key="10">
    <source>
        <dbReference type="ARBA" id="ARBA00048048"/>
    </source>
</evidence>
<evidence type="ECO:0000256" key="8">
    <source>
        <dbReference type="ARBA" id="ARBA00023315"/>
    </source>
</evidence>
<feature type="transmembrane region" description="Helical" evidence="11">
    <location>
        <begin position="66"/>
        <end position="89"/>
    </location>
</feature>
<evidence type="ECO:0000256" key="11">
    <source>
        <dbReference type="RuleBase" id="RU079119"/>
    </source>
</evidence>
<reference evidence="13 15" key="1">
    <citation type="journal article" date="2021" name="G3 (Bethesda)">
        <title>Genomic diversity, chromosomal rearrangements, and interspecies hybridization in the ogataea polymorpha species complex.</title>
        <authorList>
            <person name="Hanson S.J."/>
            <person name="Cinneide E.O."/>
            <person name="Salzberg L.I."/>
            <person name="Wolfe K.H."/>
            <person name="McGowan J."/>
            <person name="Fitzpatrick D.A."/>
            <person name="Matlin K."/>
        </authorList>
    </citation>
    <scope>NUCLEOTIDE SEQUENCE</scope>
    <source>
        <strain evidence="14">81-436-3</strain>
        <strain evidence="13">83-405-1</strain>
    </source>
</reference>
<evidence type="ECO:0000256" key="4">
    <source>
        <dbReference type="ARBA" id="ARBA00022989"/>
    </source>
</evidence>
<evidence type="ECO:0000256" key="2">
    <source>
        <dbReference type="ARBA" id="ARBA00022679"/>
    </source>
</evidence>
<keyword evidence="15" id="KW-1185">Reference proteome</keyword>
<evidence type="ECO:0000256" key="5">
    <source>
        <dbReference type="ARBA" id="ARBA00023136"/>
    </source>
</evidence>
<dbReference type="Pfam" id="PF01529">
    <property type="entry name" value="DHHC"/>
    <property type="match status" value="1"/>
</dbReference>
<feature type="transmembrane region" description="Helical" evidence="11">
    <location>
        <begin position="205"/>
        <end position="228"/>
    </location>
</feature>
<comment type="domain">
    <text evidence="11">The DHHC domain is required for palmitoyltransferase activity.</text>
</comment>